<comment type="caution">
    <text evidence="16">The sequence shown here is derived from an EMBL/GenBank/DDBJ whole genome shotgun (WGS) entry which is preliminary data.</text>
</comment>
<evidence type="ECO:0000256" key="10">
    <source>
        <dbReference type="ARBA" id="ARBA00022801"/>
    </source>
</evidence>
<dbReference type="PRINTS" id="PR00834">
    <property type="entry name" value="PROTEASES2C"/>
</dbReference>
<evidence type="ECO:0000256" key="13">
    <source>
        <dbReference type="ARBA" id="ARBA00032850"/>
    </source>
</evidence>
<feature type="region of interest" description="Disordered" evidence="14">
    <location>
        <begin position="78"/>
        <end position="132"/>
    </location>
</feature>
<dbReference type="Gene3D" id="2.30.42.10">
    <property type="match status" value="2"/>
</dbReference>
<gene>
    <name evidence="16" type="ORF">GTZ99_08460</name>
</gene>
<comment type="catalytic activity">
    <reaction evidence="1">
        <text>Acts on substrates that are at least partially unfolded. The cleavage site P1 residue is normally between a pair of hydrophobic residues, such as Val-|-Val.</text>
        <dbReference type="EC" id="3.4.21.107"/>
    </reaction>
</comment>
<dbReference type="InterPro" id="IPR011782">
    <property type="entry name" value="Pept_S1C_Do"/>
</dbReference>
<evidence type="ECO:0000256" key="5">
    <source>
        <dbReference type="ARBA" id="ARBA00013958"/>
    </source>
</evidence>
<keyword evidence="6" id="KW-0645">Protease</keyword>
<protein>
    <recommendedName>
        <fullName evidence="5">Probable periplasmic serine endoprotease DegP-like</fullName>
        <ecNumber evidence="4">3.4.21.107</ecNumber>
    </recommendedName>
    <alternativeName>
        <fullName evidence="13">Protease Do</fullName>
    </alternativeName>
</protein>
<feature type="compositionally biased region" description="Gly residues" evidence="14">
    <location>
        <begin position="107"/>
        <end position="128"/>
    </location>
</feature>
<organism evidence="16 17">
    <name type="scientific">Novosphingobium ovatum</name>
    <dbReference type="NCBI Taxonomy" id="1908523"/>
    <lineage>
        <taxon>Bacteria</taxon>
        <taxon>Pseudomonadati</taxon>
        <taxon>Pseudomonadota</taxon>
        <taxon>Alphaproteobacteria</taxon>
        <taxon>Sphingomonadales</taxon>
        <taxon>Sphingomonadaceae</taxon>
        <taxon>Novosphingobium</taxon>
    </lineage>
</organism>
<evidence type="ECO:0000256" key="8">
    <source>
        <dbReference type="ARBA" id="ARBA00022737"/>
    </source>
</evidence>
<evidence type="ECO:0000259" key="15">
    <source>
        <dbReference type="PROSITE" id="PS50106"/>
    </source>
</evidence>
<evidence type="ECO:0000256" key="11">
    <source>
        <dbReference type="ARBA" id="ARBA00022825"/>
    </source>
</evidence>
<dbReference type="InterPro" id="IPR036034">
    <property type="entry name" value="PDZ_sf"/>
</dbReference>
<dbReference type="SUPFAM" id="SSF50156">
    <property type="entry name" value="PDZ domain-like"/>
    <property type="match status" value="2"/>
</dbReference>
<dbReference type="Pfam" id="PF13180">
    <property type="entry name" value="PDZ_2"/>
    <property type="match status" value="2"/>
</dbReference>
<comment type="subcellular location">
    <subcellularLocation>
        <location evidence="2">Periplasm</location>
    </subcellularLocation>
</comment>
<reference evidence="17" key="1">
    <citation type="submission" date="2020-01" db="EMBL/GenBank/DDBJ databases">
        <title>Sphingomonas sp. strain CSW-10.</title>
        <authorList>
            <person name="Chen W.-M."/>
        </authorList>
    </citation>
    <scope>NUCLEOTIDE SEQUENCE [LARGE SCALE GENOMIC DNA]</scope>
    <source>
        <strain evidence="17">FSY-8</strain>
    </source>
</reference>
<evidence type="ECO:0000256" key="9">
    <source>
        <dbReference type="ARBA" id="ARBA00022764"/>
    </source>
</evidence>
<dbReference type="Gene3D" id="2.40.10.120">
    <property type="match status" value="1"/>
</dbReference>
<dbReference type="RefSeq" id="WP_161717866.1">
    <property type="nucleotide sequence ID" value="NZ_JAAAPO010000003.1"/>
</dbReference>
<proteinExistence type="inferred from homology"/>
<sequence length="544" mass="55500">MPVRYAYGLTSALLVGGAAVSLITGMPAGAQVAQNDQQRLSQIVPRAGAPASFADLTHQLQPAVVNISTRQRVRVAGGAQGGANPFAGTPLEGIFGDKDGSDDDFGGRGNGGDPRGGNSFGGQRGGGQTREAQSLGSGFIVSADGFVVTNAHVITPEGQGVVETISVTMADGTEYPARLIGKDTTSDLAVLKIDAGKALPFVKFGDSNAARVGDWVIAIGNPFGLGGTVTAGIISAVYRNIGSGSPYDRYLQTDAAINQGNSGGPMFDMRGQVIGINRAIFSPTGGSVGIGFAIPAEIAAPIVDKLMRGQSIERGYLGVRIQPLSDELAESMGLPHNKGEIVQMVEPGKAGALGGIKAGDVVVKVSGKDVTREQTLSFLVASTAPGTRIPIEVIRDGKRVMLEVTVGRRPSDEELAGVLGGRRGAGEQGGGPGGAQQGAQTRSNVIEQALGLRLRPLTPAIARELNMQPGTQGLVVADVDASSDAGAKGLQSGDVLLAAGGRPVGSLAELEGVIRAAKAAGRSAISLQVLRPGEQPVFIGLRLR</sequence>
<name>A0ABW9XDH6_9SPHN</name>
<keyword evidence="8" id="KW-0677">Repeat</keyword>
<keyword evidence="12" id="KW-0346">Stress response</keyword>
<keyword evidence="7" id="KW-0732">Signal</keyword>
<evidence type="ECO:0000256" key="3">
    <source>
        <dbReference type="ARBA" id="ARBA00010541"/>
    </source>
</evidence>
<dbReference type="InterPro" id="IPR009003">
    <property type="entry name" value="Peptidase_S1_PA"/>
</dbReference>
<dbReference type="PANTHER" id="PTHR22939:SF130">
    <property type="entry name" value="PERIPLASMIC SERINE ENDOPROTEASE DEGP-LIKE-RELATED"/>
    <property type="match status" value="1"/>
</dbReference>
<keyword evidence="17" id="KW-1185">Reference proteome</keyword>
<feature type="region of interest" description="Disordered" evidence="14">
    <location>
        <begin position="413"/>
        <end position="441"/>
    </location>
</feature>
<dbReference type="Pfam" id="PF13365">
    <property type="entry name" value="Trypsin_2"/>
    <property type="match status" value="1"/>
</dbReference>
<evidence type="ECO:0000256" key="14">
    <source>
        <dbReference type="SAM" id="MobiDB-lite"/>
    </source>
</evidence>
<evidence type="ECO:0000256" key="1">
    <source>
        <dbReference type="ARBA" id="ARBA00001772"/>
    </source>
</evidence>
<evidence type="ECO:0000313" key="17">
    <source>
        <dbReference type="Proteomes" id="UP000753724"/>
    </source>
</evidence>
<dbReference type="InterPro" id="IPR001940">
    <property type="entry name" value="Peptidase_S1C"/>
</dbReference>
<evidence type="ECO:0000256" key="4">
    <source>
        <dbReference type="ARBA" id="ARBA00013035"/>
    </source>
</evidence>
<evidence type="ECO:0000313" key="16">
    <source>
        <dbReference type="EMBL" id="NBC36588.1"/>
    </source>
</evidence>
<keyword evidence="11" id="KW-0720">Serine protease</keyword>
<dbReference type="EC" id="3.4.21.107" evidence="4"/>
<dbReference type="PANTHER" id="PTHR22939">
    <property type="entry name" value="SERINE PROTEASE FAMILY S1C HTRA-RELATED"/>
    <property type="match status" value="1"/>
</dbReference>
<evidence type="ECO:0000256" key="7">
    <source>
        <dbReference type="ARBA" id="ARBA00022729"/>
    </source>
</evidence>
<feature type="compositionally biased region" description="Gly residues" evidence="14">
    <location>
        <begin position="418"/>
        <end position="436"/>
    </location>
</feature>
<dbReference type="EMBL" id="JAAAPO010000003">
    <property type="protein sequence ID" value="NBC36588.1"/>
    <property type="molecule type" value="Genomic_DNA"/>
</dbReference>
<dbReference type="NCBIfam" id="TIGR02037">
    <property type="entry name" value="degP_htrA_DO"/>
    <property type="match status" value="1"/>
</dbReference>
<feature type="domain" description="PDZ" evidence="15">
    <location>
        <begin position="306"/>
        <end position="379"/>
    </location>
</feature>
<evidence type="ECO:0000256" key="12">
    <source>
        <dbReference type="ARBA" id="ARBA00023016"/>
    </source>
</evidence>
<keyword evidence="10" id="KW-0378">Hydrolase</keyword>
<dbReference type="PROSITE" id="PS50106">
    <property type="entry name" value="PDZ"/>
    <property type="match status" value="1"/>
</dbReference>
<comment type="similarity">
    <text evidence="3">Belongs to the peptidase S1C family.</text>
</comment>
<dbReference type="InterPro" id="IPR001478">
    <property type="entry name" value="PDZ"/>
</dbReference>
<keyword evidence="9" id="KW-0574">Periplasm</keyword>
<dbReference type="SMART" id="SM00228">
    <property type="entry name" value="PDZ"/>
    <property type="match status" value="2"/>
</dbReference>
<dbReference type="SUPFAM" id="SSF50494">
    <property type="entry name" value="Trypsin-like serine proteases"/>
    <property type="match status" value="1"/>
</dbReference>
<dbReference type="Proteomes" id="UP000753724">
    <property type="component" value="Unassembled WGS sequence"/>
</dbReference>
<accession>A0ABW9XDH6</accession>
<evidence type="ECO:0000256" key="6">
    <source>
        <dbReference type="ARBA" id="ARBA00022670"/>
    </source>
</evidence>
<evidence type="ECO:0000256" key="2">
    <source>
        <dbReference type="ARBA" id="ARBA00004418"/>
    </source>
</evidence>